<dbReference type="RefSeq" id="WP_381524288.1">
    <property type="nucleotide sequence ID" value="NZ_JBHULN010000009.1"/>
</dbReference>
<protein>
    <submittedName>
        <fullName evidence="2">Uncharacterized protein</fullName>
    </submittedName>
</protein>
<evidence type="ECO:0000313" key="3">
    <source>
        <dbReference type="Proteomes" id="UP001597469"/>
    </source>
</evidence>
<proteinExistence type="predicted"/>
<gene>
    <name evidence="2" type="ORF">ACFSUS_16040</name>
</gene>
<reference evidence="3" key="1">
    <citation type="journal article" date="2019" name="Int. J. Syst. Evol. Microbiol.">
        <title>The Global Catalogue of Microorganisms (GCM) 10K type strain sequencing project: providing services to taxonomists for standard genome sequencing and annotation.</title>
        <authorList>
            <consortium name="The Broad Institute Genomics Platform"/>
            <consortium name="The Broad Institute Genome Sequencing Center for Infectious Disease"/>
            <person name="Wu L."/>
            <person name="Ma J."/>
        </authorList>
    </citation>
    <scope>NUCLEOTIDE SEQUENCE [LARGE SCALE GENOMIC DNA]</scope>
    <source>
        <strain evidence="3">KCTC 42805</strain>
    </source>
</reference>
<feature type="transmembrane region" description="Helical" evidence="1">
    <location>
        <begin position="21"/>
        <end position="44"/>
    </location>
</feature>
<keyword evidence="1" id="KW-0472">Membrane</keyword>
<sequence length="109" mass="12469">MAKLAQPPGRRLVKRMSTRTKWLILAPLSLMFIGAGLCVVSEAGHLKQTGAPFRQWFLLGTYGLILVNGGLSLFGQAVRFRVQLDYRRFVRRELKKRDLARRKRKSSPD</sequence>
<keyword evidence="1" id="KW-0812">Transmembrane</keyword>
<comment type="caution">
    <text evidence="2">The sequence shown here is derived from an EMBL/GenBank/DDBJ whole genome shotgun (WGS) entry which is preliminary data.</text>
</comment>
<keyword evidence="3" id="KW-1185">Reference proteome</keyword>
<keyword evidence="1" id="KW-1133">Transmembrane helix</keyword>
<evidence type="ECO:0000256" key="1">
    <source>
        <dbReference type="SAM" id="Phobius"/>
    </source>
</evidence>
<dbReference type="Proteomes" id="UP001597469">
    <property type="component" value="Unassembled WGS sequence"/>
</dbReference>
<dbReference type="EMBL" id="JBHULN010000009">
    <property type="protein sequence ID" value="MFD2572155.1"/>
    <property type="molecule type" value="Genomic_DNA"/>
</dbReference>
<feature type="transmembrane region" description="Helical" evidence="1">
    <location>
        <begin position="56"/>
        <end position="78"/>
    </location>
</feature>
<name>A0ABW5M5D9_9BACT</name>
<organism evidence="2 3">
    <name type="scientific">Spirosoma soli</name>
    <dbReference type="NCBI Taxonomy" id="1770529"/>
    <lineage>
        <taxon>Bacteria</taxon>
        <taxon>Pseudomonadati</taxon>
        <taxon>Bacteroidota</taxon>
        <taxon>Cytophagia</taxon>
        <taxon>Cytophagales</taxon>
        <taxon>Cytophagaceae</taxon>
        <taxon>Spirosoma</taxon>
    </lineage>
</organism>
<accession>A0ABW5M5D9</accession>
<evidence type="ECO:0000313" key="2">
    <source>
        <dbReference type="EMBL" id="MFD2572155.1"/>
    </source>
</evidence>